<feature type="chain" id="PRO_5031411512" description="Laminarinase eglC" evidence="9">
    <location>
        <begin position="20"/>
        <end position="411"/>
    </location>
</feature>
<dbReference type="InterPro" id="IPR000490">
    <property type="entry name" value="Glyco_hydro_17"/>
</dbReference>
<evidence type="ECO:0000256" key="7">
    <source>
        <dbReference type="RuleBase" id="RU004335"/>
    </source>
</evidence>
<proteinExistence type="inferred from homology"/>
<gene>
    <name evidence="10" type="ORF">JI435_139240</name>
</gene>
<evidence type="ECO:0000256" key="5">
    <source>
        <dbReference type="ARBA" id="ARBA00022729"/>
    </source>
</evidence>
<evidence type="ECO:0000256" key="4">
    <source>
        <dbReference type="ARBA" id="ARBA00022525"/>
    </source>
</evidence>
<evidence type="ECO:0000256" key="9">
    <source>
        <dbReference type="SAM" id="SignalP"/>
    </source>
</evidence>
<keyword evidence="3" id="KW-0134">Cell wall</keyword>
<evidence type="ECO:0000256" key="8">
    <source>
        <dbReference type="SAM" id="MobiDB-lite"/>
    </source>
</evidence>
<reference evidence="11" key="1">
    <citation type="journal article" date="2021" name="BMC Genomics">
        <title>Chromosome-level genome assembly and manually-curated proteome of model necrotroph Parastagonospora nodorum Sn15 reveals a genome-wide trove of candidate effector homologs, and redundancy of virulence-related functions within an accessory chromosome.</title>
        <authorList>
            <person name="Bertazzoni S."/>
            <person name="Jones D.A.B."/>
            <person name="Phan H.T."/>
            <person name="Tan K.-C."/>
            <person name="Hane J.K."/>
        </authorList>
    </citation>
    <scope>NUCLEOTIDE SEQUENCE [LARGE SCALE GENOMIC DNA]</scope>
    <source>
        <strain evidence="11">SN15 / ATCC MYA-4574 / FGSC 10173)</strain>
    </source>
</reference>
<evidence type="ECO:0000256" key="3">
    <source>
        <dbReference type="ARBA" id="ARBA00022512"/>
    </source>
</evidence>
<dbReference type="FunFam" id="3.20.20.80:FF:000428">
    <property type="entry name" value="Uncharacterized protein"/>
    <property type="match status" value="1"/>
</dbReference>
<dbReference type="PANTHER" id="PTHR16631:SF16">
    <property type="entry name" value="GPI-ANCHORED CELL WALL BETA-1,3-ENDOGLUCANASE EGLC"/>
    <property type="match status" value="1"/>
</dbReference>
<sequence>MRFTALLAVAAATVGSAIAQDLVMGFNAGATTDTGTAKTQEDFEKEFKTAKGLQGAPGKFNTIRLYTNIQAGTEQDPKPIAAFAAAVATDTKLLLGVWASGTTSIDGELNALTAAIKEHGTKLTDLIVGISVGSEDLYRVSEPGIRNKSGVGNSAEQIVKFIKDVRSKLANTPLAKIKVTHVDTWTAWVNVSNKAVIDNVDFLSVNAFPYYEVERNNSLDNAANLLSSALSATEGVAGSKDVWITETGWAYSGKTYGAADASVDNAGKYWKEVGCALFGKKNVFWYTLRDANPANDVKFAITDNLNTKPRYDLSCPEKKELPSASSSSASPSGSAGPKSSGSASPSGGVASPSGNASSSGGVAGGAAGSATGTGPTPAQATGNAPGATSVSAVNSMAMALSVVFAFAAFAL</sequence>
<dbReference type="Pfam" id="PF00332">
    <property type="entry name" value="Glyco_hydro_17"/>
    <property type="match status" value="1"/>
</dbReference>
<dbReference type="SUPFAM" id="SSF51445">
    <property type="entry name" value="(Trans)glycosidases"/>
    <property type="match status" value="1"/>
</dbReference>
<organism evidence="10 11">
    <name type="scientific">Phaeosphaeria nodorum (strain SN15 / ATCC MYA-4574 / FGSC 10173)</name>
    <name type="common">Glume blotch fungus</name>
    <name type="synonym">Parastagonospora nodorum</name>
    <dbReference type="NCBI Taxonomy" id="321614"/>
    <lineage>
        <taxon>Eukaryota</taxon>
        <taxon>Fungi</taxon>
        <taxon>Dikarya</taxon>
        <taxon>Ascomycota</taxon>
        <taxon>Pezizomycotina</taxon>
        <taxon>Dothideomycetes</taxon>
        <taxon>Pleosporomycetidae</taxon>
        <taxon>Pleosporales</taxon>
        <taxon>Pleosporineae</taxon>
        <taxon>Phaeosphaeriaceae</taxon>
        <taxon>Parastagonospora</taxon>
    </lineage>
</organism>
<comment type="similarity">
    <text evidence="2 7">Belongs to the glycosyl hydrolase 17 family.</text>
</comment>
<dbReference type="EMBL" id="CP069029">
    <property type="protein sequence ID" value="QRC97203.1"/>
    <property type="molecule type" value="Genomic_DNA"/>
</dbReference>
<dbReference type="AlphaFoldDB" id="A0A7U2F3Z2"/>
<feature type="compositionally biased region" description="Low complexity" evidence="8">
    <location>
        <begin position="322"/>
        <end position="360"/>
    </location>
</feature>
<evidence type="ECO:0000256" key="2">
    <source>
        <dbReference type="ARBA" id="ARBA00008773"/>
    </source>
</evidence>
<keyword evidence="11" id="KW-1185">Reference proteome</keyword>
<evidence type="ECO:0000313" key="11">
    <source>
        <dbReference type="Proteomes" id="UP000663193"/>
    </source>
</evidence>
<dbReference type="Gene3D" id="3.20.20.80">
    <property type="entry name" value="Glycosidases"/>
    <property type="match status" value="1"/>
</dbReference>
<evidence type="ECO:0008006" key="12">
    <source>
        <dbReference type="Google" id="ProtNLM"/>
    </source>
</evidence>
<accession>A0A7U2F3Z2</accession>
<dbReference type="Proteomes" id="UP000663193">
    <property type="component" value="Chromosome 7"/>
</dbReference>
<keyword evidence="6" id="KW-0378">Hydrolase</keyword>
<evidence type="ECO:0000256" key="6">
    <source>
        <dbReference type="ARBA" id="ARBA00022801"/>
    </source>
</evidence>
<dbReference type="VEuPathDB" id="FungiDB:JI435_139240"/>
<dbReference type="GO" id="GO:0004553">
    <property type="term" value="F:hydrolase activity, hydrolyzing O-glycosyl compounds"/>
    <property type="evidence" value="ECO:0007669"/>
    <property type="project" value="InterPro"/>
</dbReference>
<name>A0A7U2F3Z2_PHANO</name>
<comment type="subcellular location">
    <subcellularLocation>
        <location evidence="1">Secreted</location>
        <location evidence="1">Cell wall</location>
    </subcellularLocation>
</comment>
<keyword evidence="5 9" id="KW-0732">Signal</keyword>
<keyword evidence="4" id="KW-0964">Secreted</keyword>
<dbReference type="InterPro" id="IPR050732">
    <property type="entry name" value="Beta-glucan_modifiers"/>
</dbReference>
<evidence type="ECO:0000256" key="1">
    <source>
        <dbReference type="ARBA" id="ARBA00004191"/>
    </source>
</evidence>
<dbReference type="GO" id="GO:0005975">
    <property type="term" value="P:carbohydrate metabolic process"/>
    <property type="evidence" value="ECO:0007669"/>
    <property type="project" value="InterPro"/>
</dbReference>
<evidence type="ECO:0000313" key="10">
    <source>
        <dbReference type="EMBL" id="QRC97203.1"/>
    </source>
</evidence>
<feature type="signal peptide" evidence="9">
    <location>
        <begin position="1"/>
        <end position="19"/>
    </location>
</feature>
<dbReference type="OrthoDB" id="77201at2759"/>
<dbReference type="InterPro" id="IPR017853">
    <property type="entry name" value="GH"/>
</dbReference>
<protein>
    <recommendedName>
        <fullName evidence="12">Laminarinase eglC</fullName>
    </recommendedName>
</protein>
<feature type="compositionally biased region" description="Basic and acidic residues" evidence="8">
    <location>
        <begin position="312"/>
        <end position="321"/>
    </location>
</feature>
<feature type="region of interest" description="Disordered" evidence="8">
    <location>
        <begin position="312"/>
        <end position="388"/>
    </location>
</feature>
<feature type="compositionally biased region" description="Low complexity" evidence="8">
    <location>
        <begin position="368"/>
        <end position="388"/>
    </location>
</feature>
<dbReference type="PANTHER" id="PTHR16631">
    <property type="entry name" value="GLUCAN 1,3-BETA-GLUCOSIDASE"/>
    <property type="match status" value="1"/>
</dbReference>